<accession>A0A0L6V2S1</accession>
<sequence>MKSFLSTPESKYRKALSSRSINLHWLIVLLSIANVTLAAPPQANTLKSLDIPPPPPDKLSVPVDLDNRPRIPRVEIETDKESSSVTHEKLATLDSDWKSDKEIKEGLEELRRLWQSKVKRTKVHQDFQYLEQRWRETKILGRTHDETGDKEKWINLIEEQFPKIQSLLLKINYQARGEPFPSKLIAQLFRETNDRGPWEGFMEKKLRLKFQG</sequence>
<dbReference type="AlphaFoldDB" id="A0A0L6V2S1"/>
<evidence type="ECO:0000313" key="4">
    <source>
        <dbReference type="Proteomes" id="UP000037035"/>
    </source>
</evidence>
<keyword evidence="4" id="KW-1185">Reference proteome</keyword>
<protein>
    <submittedName>
        <fullName evidence="3">Putative signal peptide protein</fullName>
    </submittedName>
</protein>
<evidence type="ECO:0000256" key="1">
    <source>
        <dbReference type="SAM" id="MobiDB-lite"/>
    </source>
</evidence>
<organism evidence="3 4">
    <name type="scientific">Puccinia sorghi</name>
    <dbReference type="NCBI Taxonomy" id="27349"/>
    <lineage>
        <taxon>Eukaryota</taxon>
        <taxon>Fungi</taxon>
        <taxon>Dikarya</taxon>
        <taxon>Basidiomycota</taxon>
        <taxon>Pucciniomycotina</taxon>
        <taxon>Pucciniomycetes</taxon>
        <taxon>Pucciniales</taxon>
        <taxon>Pucciniaceae</taxon>
        <taxon>Puccinia</taxon>
    </lineage>
</organism>
<dbReference type="Proteomes" id="UP000037035">
    <property type="component" value="Unassembled WGS sequence"/>
</dbReference>
<evidence type="ECO:0000313" key="3">
    <source>
        <dbReference type="EMBL" id="KNZ54787.1"/>
    </source>
</evidence>
<dbReference type="EMBL" id="LAVV01007785">
    <property type="protein sequence ID" value="KNZ54787.1"/>
    <property type="molecule type" value="Genomic_DNA"/>
</dbReference>
<feature type="signal peptide" evidence="2">
    <location>
        <begin position="1"/>
        <end position="38"/>
    </location>
</feature>
<keyword evidence="2" id="KW-0732">Signal</keyword>
<dbReference type="VEuPathDB" id="FungiDB:VP01_2855g2"/>
<proteinExistence type="predicted"/>
<comment type="caution">
    <text evidence="3">The sequence shown here is derived from an EMBL/GenBank/DDBJ whole genome shotgun (WGS) entry which is preliminary data.</text>
</comment>
<reference evidence="3 4" key="1">
    <citation type="submission" date="2015-08" db="EMBL/GenBank/DDBJ databases">
        <title>Next Generation Sequencing and Analysis of the Genome of Puccinia sorghi L Schw, the Causal Agent of Maize Common Rust.</title>
        <authorList>
            <person name="Rochi L."/>
            <person name="Burguener G."/>
            <person name="Darino M."/>
            <person name="Turjanski A."/>
            <person name="Kreff E."/>
            <person name="Dieguez M.J."/>
            <person name="Sacco F."/>
        </authorList>
    </citation>
    <scope>NUCLEOTIDE SEQUENCE [LARGE SCALE GENOMIC DNA]</scope>
    <source>
        <strain evidence="3 4">RO10H11247</strain>
    </source>
</reference>
<evidence type="ECO:0000256" key="2">
    <source>
        <dbReference type="SAM" id="SignalP"/>
    </source>
</evidence>
<feature type="region of interest" description="Disordered" evidence="1">
    <location>
        <begin position="45"/>
        <end position="64"/>
    </location>
</feature>
<gene>
    <name evidence="3" type="ORF">VP01_2855g2</name>
</gene>
<name>A0A0L6V2S1_9BASI</name>
<feature type="chain" id="PRO_5005568257" evidence="2">
    <location>
        <begin position="39"/>
        <end position="212"/>
    </location>
</feature>